<evidence type="ECO:0000256" key="3">
    <source>
        <dbReference type="ARBA" id="ARBA00023163"/>
    </source>
</evidence>
<dbReference type="PANTHER" id="PTHR30126:SF39">
    <property type="entry name" value="HTH-TYPE TRANSCRIPTIONAL REGULATOR CYSL"/>
    <property type="match status" value="1"/>
</dbReference>
<dbReference type="PROSITE" id="PS50931">
    <property type="entry name" value="HTH_LYSR"/>
    <property type="match status" value="1"/>
</dbReference>
<dbReference type="Proteomes" id="UP000768180">
    <property type="component" value="Unassembled WGS sequence"/>
</dbReference>
<accession>A0ABX2GJF0</accession>
<dbReference type="RefSeq" id="WP_173830402.1">
    <property type="nucleotide sequence ID" value="NZ_JAAITQ010000050.1"/>
</dbReference>
<dbReference type="InterPro" id="IPR036390">
    <property type="entry name" value="WH_DNA-bd_sf"/>
</dbReference>
<organism evidence="5 6">
    <name type="scientific">Fusicatenibacter saccharivorans</name>
    <dbReference type="NCBI Taxonomy" id="1150298"/>
    <lineage>
        <taxon>Bacteria</taxon>
        <taxon>Bacillati</taxon>
        <taxon>Bacillota</taxon>
        <taxon>Clostridia</taxon>
        <taxon>Lachnospirales</taxon>
        <taxon>Lachnospiraceae</taxon>
        <taxon>Fusicatenibacter</taxon>
    </lineage>
</organism>
<keyword evidence="2" id="KW-0805">Transcription regulation</keyword>
<evidence type="ECO:0000256" key="1">
    <source>
        <dbReference type="ARBA" id="ARBA00009437"/>
    </source>
</evidence>
<dbReference type="Gene3D" id="1.10.10.10">
    <property type="entry name" value="Winged helix-like DNA-binding domain superfamily/Winged helix DNA-binding domain"/>
    <property type="match status" value="1"/>
</dbReference>
<dbReference type="InterPro" id="IPR000847">
    <property type="entry name" value="LysR_HTH_N"/>
</dbReference>
<keyword evidence="3" id="KW-0804">Transcription</keyword>
<comment type="similarity">
    <text evidence="1">Belongs to the LysR transcriptional regulatory family.</text>
</comment>
<dbReference type="EMBL" id="JAAITQ010000050">
    <property type="protein sequence ID" value="NSE17825.1"/>
    <property type="molecule type" value="Genomic_DNA"/>
</dbReference>
<evidence type="ECO:0000259" key="4">
    <source>
        <dbReference type="PROSITE" id="PS50931"/>
    </source>
</evidence>
<sequence length="140" mass="16556">MLDYRTETFLTLYEEMNYRRTAERLQMTQPGVTQHIHYLENYYGVKLFVYDGHQLPRTPEAELLKRHIDSTRAAEHDLRAGFAQTDMLHLRVGATKTIGEYVLVPTVRQFLKKKITRLICWSTIPKHCLLCSNEENWTLQ</sequence>
<dbReference type="Pfam" id="PF00126">
    <property type="entry name" value="HTH_1"/>
    <property type="match status" value="1"/>
</dbReference>
<protein>
    <submittedName>
        <fullName evidence="5">LysR family transcriptional regulator</fullName>
    </submittedName>
</protein>
<name>A0ABX2GJF0_9FIRM</name>
<dbReference type="PRINTS" id="PR00039">
    <property type="entry name" value="HTHLYSR"/>
</dbReference>
<keyword evidence="6" id="KW-1185">Reference proteome</keyword>
<evidence type="ECO:0000256" key="2">
    <source>
        <dbReference type="ARBA" id="ARBA00023015"/>
    </source>
</evidence>
<dbReference type="InterPro" id="IPR036388">
    <property type="entry name" value="WH-like_DNA-bd_sf"/>
</dbReference>
<reference evidence="5 6" key="1">
    <citation type="journal article" date="2020" name="Cell Host Microbe">
        <title>Functional and Genomic Variation between Human-Derived Isolates of Lachnospiraceae Reveals Inter- and Intra-Species Diversity.</title>
        <authorList>
            <person name="Sorbara M.T."/>
            <person name="Littmann E.R."/>
            <person name="Fontana E."/>
            <person name="Moody T.U."/>
            <person name="Kohout C.E."/>
            <person name="Gjonbalaj M."/>
            <person name="Eaton V."/>
            <person name="Seok R."/>
            <person name="Leiner I.M."/>
            <person name="Pamer E.G."/>
        </authorList>
    </citation>
    <scope>NUCLEOTIDE SEQUENCE [LARGE SCALE GENOMIC DNA]</scope>
    <source>
        <strain evidence="5 6">MSK.14.54</strain>
    </source>
</reference>
<dbReference type="PANTHER" id="PTHR30126">
    <property type="entry name" value="HTH-TYPE TRANSCRIPTIONAL REGULATOR"/>
    <property type="match status" value="1"/>
</dbReference>
<gene>
    <name evidence="5" type="ORF">G5B05_15860</name>
</gene>
<evidence type="ECO:0000313" key="5">
    <source>
        <dbReference type="EMBL" id="NSE17825.1"/>
    </source>
</evidence>
<proteinExistence type="inferred from homology"/>
<feature type="domain" description="HTH lysR-type" evidence="4">
    <location>
        <begin position="1"/>
        <end position="58"/>
    </location>
</feature>
<dbReference type="SUPFAM" id="SSF46785">
    <property type="entry name" value="Winged helix' DNA-binding domain"/>
    <property type="match status" value="1"/>
</dbReference>
<evidence type="ECO:0000313" key="6">
    <source>
        <dbReference type="Proteomes" id="UP000768180"/>
    </source>
</evidence>
<comment type="caution">
    <text evidence="5">The sequence shown here is derived from an EMBL/GenBank/DDBJ whole genome shotgun (WGS) entry which is preliminary data.</text>
</comment>